<dbReference type="EMBL" id="SZPQ01000024">
    <property type="protein sequence ID" value="TKI04861.1"/>
    <property type="molecule type" value="Genomic_DNA"/>
</dbReference>
<dbReference type="SUPFAM" id="SSF56235">
    <property type="entry name" value="N-terminal nucleophile aminohydrolases (Ntn hydrolases)"/>
    <property type="match status" value="1"/>
</dbReference>
<name>A0ABY2SIW2_9HYPH</name>
<evidence type="ECO:0000313" key="3">
    <source>
        <dbReference type="Proteomes" id="UP000305202"/>
    </source>
</evidence>
<protein>
    <submittedName>
        <fullName evidence="2">DUF1933 domain-containing protein</fullName>
    </submittedName>
</protein>
<reference evidence="2 3" key="1">
    <citation type="submission" date="2019-04" db="EMBL/GenBank/DDBJ databases">
        <authorList>
            <person name="Li M."/>
            <person name="Gao C."/>
        </authorList>
    </citation>
    <scope>NUCLEOTIDE SEQUENCE [LARGE SCALE GENOMIC DNA]</scope>
    <source>
        <strain evidence="2 3">BGMRC 2031</strain>
    </source>
</reference>
<dbReference type="InterPro" id="IPR029055">
    <property type="entry name" value="Ntn_hydrolases_N"/>
</dbReference>
<sequence>MSNHFCIFLNEGNNSLIYSPRSNDKVYPLKQGHLLIINDTPYSVFSQYDETWHIIGHIDNLHLLNYLLFSHYPSNNEVIDTEIVWRAIKRYGLSIIELLMGNFCVVYEDGEGNLTLVTEDNGQGIKAGLADSRAAIRPRVPRWAASPRGPVGYSAHDAAARQAAVISLGDGGPPCPARKLYCHQPACAYCAGRQVSLVCWREERLCFIRSFRSPP</sequence>
<evidence type="ECO:0000313" key="2">
    <source>
        <dbReference type="EMBL" id="TKI04861.1"/>
    </source>
</evidence>
<dbReference type="InterPro" id="IPR015230">
    <property type="entry name" value="CarA_N"/>
</dbReference>
<organism evidence="2 3">
    <name type="scientific">Martelella alba</name>
    <dbReference type="NCBI Taxonomy" id="2590451"/>
    <lineage>
        <taxon>Bacteria</taxon>
        <taxon>Pseudomonadati</taxon>
        <taxon>Pseudomonadota</taxon>
        <taxon>Alphaproteobacteria</taxon>
        <taxon>Hyphomicrobiales</taxon>
        <taxon>Aurantimonadaceae</taxon>
        <taxon>Martelella</taxon>
    </lineage>
</organism>
<proteinExistence type="predicted"/>
<evidence type="ECO:0000259" key="1">
    <source>
        <dbReference type="Pfam" id="PF09147"/>
    </source>
</evidence>
<dbReference type="Gene3D" id="3.60.20.10">
    <property type="entry name" value="Glutamine Phosphoribosylpyrophosphate, subunit 1, domain 1"/>
    <property type="match status" value="1"/>
</dbReference>
<comment type="caution">
    <text evidence="2">The sequence shown here is derived from an EMBL/GenBank/DDBJ whole genome shotgun (WGS) entry which is preliminary data.</text>
</comment>
<dbReference type="Pfam" id="PF09147">
    <property type="entry name" value="CarA_N"/>
    <property type="match status" value="1"/>
</dbReference>
<dbReference type="RefSeq" id="WP_136991209.1">
    <property type="nucleotide sequence ID" value="NZ_SZPQ01000024.1"/>
</dbReference>
<feature type="domain" description="Carbapenam-3-carboxylate synthase N-terminal" evidence="1">
    <location>
        <begin position="29"/>
        <end position="123"/>
    </location>
</feature>
<keyword evidence="3" id="KW-1185">Reference proteome</keyword>
<dbReference type="Proteomes" id="UP000305202">
    <property type="component" value="Unassembled WGS sequence"/>
</dbReference>
<accession>A0ABY2SIW2</accession>
<gene>
    <name evidence="2" type="ORF">FCN80_16195</name>
</gene>